<name>A0A5M3T9Z0_LIMPL</name>
<reference evidence="1 2" key="1">
    <citation type="journal article" date="2019" name="J Genomics">
        <title>The Draft Genome of a Hydrogen-producing Cyanobacterium, Arthrospira platensis NIES-46.</title>
        <authorList>
            <person name="Suzuki S."/>
            <person name="Yamaguchi H."/>
            <person name="Kawachi M."/>
        </authorList>
    </citation>
    <scope>NUCLEOTIDE SEQUENCE [LARGE SCALE GENOMIC DNA]</scope>
    <source>
        <strain evidence="1 2">NIES-46</strain>
    </source>
</reference>
<dbReference type="Proteomes" id="UP000326169">
    <property type="component" value="Unassembled WGS sequence"/>
</dbReference>
<dbReference type="Pfam" id="PF08848">
    <property type="entry name" value="DUF1818"/>
    <property type="match status" value="1"/>
</dbReference>
<evidence type="ECO:0000313" key="1">
    <source>
        <dbReference type="EMBL" id="GCE95235.1"/>
    </source>
</evidence>
<accession>A0A5M3T9Z0</accession>
<comment type="caution">
    <text evidence="1">The sequence shown here is derived from an EMBL/GenBank/DDBJ whole genome shotgun (WGS) entry which is preliminary data.</text>
</comment>
<dbReference type="Gene3D" id="2.30.31.10">
    <property type="entry name" value="Transcriptional Coactivator Pc4, Chain A"/>
    <property type="match status" value="1"/>
</dbReference>
<dbReference type="GeneID" id="301684088"/>
<dbReference type="SUPFAM" id="SSF54447">
    <property type="entry name" value="ssDNA-binding transcriptional regulator domain"/>
    <property type="match status" value="1"/>
</dbReference>
<evidence type="ECO:0000313" key="2">
    <source>
        <dbReference type="Proteomes" id="UP000326169"/>
    </source>
</evidence>
<proteinExistence type="predicted"/>
<dbReference type="EMBL" id="BIMW01000125">
    <property type="protein sequence ID" value="GCE95235.1"/>
    <property type="molecule type" value="Genomic_DNA"/>
</dbReference>
<evidence type="ECO:0008006" key="3">
    <source>
        <dbReference type="Google" id="ProtNLM"/>
    </source>
</evidence>
<dbReference type="InterPro" id="IPR014947">
    <property type="entry name" value="DUF1818"/>
</dbReference>
<dbReference type="InterPro" id="IPR009044">
    <property type="entry name" value="ssDNA-bd_transcriptional_reg"/>
</dbReference>
<sequence length="121" mass="13450">MDKILRNGAGWRLGWDPNASEFKGLVGGEGWAVELTEPELDDLCRLCGQLADTVSQIAAEIMDSERLTCEAESDRLWVQLEGVPHAYSLEFILSNGRRCEGSWPPEAVPELLAAMKILKMF</sequence>
<dbReference type="RefSeq" id="WP_006617448.1">
    <property type="nucleotide sequence ID" value="NZ_BIMW01000125.1"/>
</dbReference>
<organism evidence="1 2">
    <name type="scientific">Limnospira platensis NIES-46</name>
    <dbReference type="NCBI Taxonomy" id="1236695"/>
    <lineage>
        <taxon>Bacteria</taxon>
        <taxon>Bacillati</taxon>
        <taxon>Cyanobacteriota</taxon>
        <taxon>Cyanophyceae</taxon>
        <taxon>Oscillatoriophycideae</taxon>
        <taxon>Oscillatoriales</taxon>
        <taxon>Sirenicapillariaceae</taxon>
        <taxon>Limnospira</taxon>
    </lineage>
</organism>
<protein>
    <recommendedName>
        <fullName evidence="3">DUF1818 domain-containing protein</fullName>
    </recommendedName>
</protein>
<gene>
    <name evidence="1" type="ORF">NIES46_32980</name>
</gene>
<keyword evidence="2" id="KW-1185">Reference proteome</keyword>